<dbReference type="KEGG" id="moc:BB934_34185"/>
<organism evidence="1">
    <name type="scientific">Microvirga ossetica</name>
    <dbReference type="NCBI Taxonomy" id="1882682"/>
    <lineage>
        <taxon>Bacteria</taxon>
        <taxon>Pseudomonadati</taxon>
        <taxon>Pseudomonadota</taxon>
        <taxon>Alphaproteobacteria</taxon>
        <taxon>Hyphomicrobiales</taxon>
        <taxon>Methylobacteriaceae</taxon>
        <taxon>Microvirga</taxon>
    </lineage>
</organism>
<keyword evidence="1" id="KW-0614">Plasmid</keyword>
<protein>
    <submittedName>
        <fullName evidence="1">Uncharacterized protein</fullName>
    </submittedName>
</protein>
<sequence>MICIGSRHLDGTFPMEPELLPPGSGAGTHHGAEAEPAWVGRDEGLRKELKSRSSPACVSCKIGDLLDRAVSNEGHGSCLDNGDTVGLARWVLVISICHDPTSWKERKHIMTSVGREQQPFRSVIPGFPRRVLPSDGASDAAGG</sequence>
<accession>A0A1B2EU39</accession>
<gene>
    <name evidence="1" type="ORF">BB934_34185</name>
</gene>
<reference evidence="1" key="1">
    <citation type="submission" date="2016-07" db="EMBL/GenBank/DDBJ databases">
        <title>Microvirga ossetica sp. nov. a new species of rhizobia isolated from root nodules of the legume species Vicia alpestris Steven originated from North Ossetia region in the Caucasus.</title>
        <authorList>
            <person name="Safronova V.I."/>
            <person name="Kuznetsova I.G."/>
            <person name="Sazanova A.L."/>
            <person name="Belimov A."/>
            <person name="Andronov E."/>
            <person name="Osledkin Y.S."/>
            <person name="Onishchuk O.P."/>
            <person name="Kurchak O.N."/>
            <person name="Shaposhnikov A.I."/>
            <person name="Willems A."/>
            <person name="Tikhonovich I.A."/>
        </authorList>
    </citation>
    <scope>NUCLEOTIDE SEQUENCE [LARGE SCALE GENOMIC DNA]</scope>
    <source>
        <strain evidence="1">V5/3M</strain>
        <plasmid evidence="1">unnamed3</plasmid>
    </source>
</reference>
<evidence type="ECO:0000313" key="1">
    <source>
        <dbReference type="EMBL" id="ANY83352.1"/>
    </source>
</evidence>
<dbReference type="EMBL" id="CP016618">
    <property type="protein sequence ID" value="ANY83352.1"/>
    <property type="molecule type" value="Genomic_DNA"/>
</dbReference>
<proteinExistence type="predicted"/>
<dbReference type="AlphaFoldDB" id="A0A1B2EU39"/>
<geneLocation type="plasmid" evidence="1">
    <name>unnamed3</name>
</geneLocation>
<name>A0A1B2EU39_9HYPH</name>